<name>A0A1I0ZDH9_9CELL</name>
<dbReference type="EMBL" id="FOKA01000010">
    <property type="protein sequence ID" value="SFB22478.1"/>
    <property type="molecule type" value="Genomic_DNA"/>
</dbReference>
<dbReference type="OrthoDB" id="4827460at2"/>
<dbReference type="STRING" id="988821.SAMN05421867_11076"/>
<dbReference type="AlphaFoldDB" id="A0A1I0ZDH9"/>
<accession>A0A1I0ZDH9</accession>
<dbReference type="Proteomes" id="UP000199012">
    <property type="component" value="Unassembled WGS sequence"/>
</dbReference>
<dbReference type="RefSeq" id="WP_090033356.1">
    <property type="nucleotide sequence ID" value="NZ_BONM01000011.1"/>
</dbReference>
<reference evidence="1 2" key="1">
    <citation type="submission" date="2016-10" db="EMBL/GenBank/DDBJ databases">
        <authorList>
            <person name="de Groot N.N."/>
        </authorList>
    </citation>
    <scope>NUCLEOTIDE SEQUENCE [LARGE SCALE GENOMIC DNA]</scope>
    <source>
        <strain evidence="1 2">CGMCC 4.6945</strain>
    </source>
</reference>
<evidence type="ECO:0000313" key="1">
    <source>
        <dbReference type="EMBL" id="SFB22478.1"/>
    </source>
</evidence>
<protein>
    <submittedName>
        <fullName evidence="1">Uncharacterized protein</fullName>
    </submittedName>
</protein>
<gene>
    <name evidence="1" type="ORF">SAMN05421867_11076</name>
</gene>
<sequence length="82" mass="8829">MPDYLAHVTVPDVPDSDTRDGMRDALGALRDDAPPAFDVPRAVVFEVRGEATDLGSAVREARAHALEVLDELPHEVEVVPLG</sequence>
<evidence type="ECO:0000313" key="2">
    <source>
        <dbReference type="Proteomes" id="UP000199012"/>
    </source>
</evidence>
<organism evidence="1 2">
    <name type="scientific">Cellulomonas marina</name>
    <dbReference type="NCBI Taxonomy" id="988821"/>
    <lineage>
        <taxon>Bacteria</taxon>
        <taxon>Bacillati</taxon>
        <taxon>Actinomycetota</taxon>
        <taxon>Actinomycetes</taxon>
        <taxon>Micrococcales</taxon>
        <taxon>Cellulomonadaceae</taxon>
        <taxon>Cellulomonas</taxon>
    </lineage>
</organism>
<keyword evidence="2" id="KW-1185">Reference proteome</keyword>
<proteinExistence type="predicted"/>